<keyword evidence="3 10" id="KW-0436">Ligase</keyword>
<dbReference type="eggNOG" id="COG0064">
    <property type="taxonomic scope" value="Bacteria"/>
</dbReference>
<dbReference type="InterPro" id="IPR006075">
    <property type="entry name" value="Asn/Gln-tRNA_Trfase_suB/E_cat"/>
</dbReference>
<evidence type="ECO:0000259" key="11">
    <source>
        <dbReference type="SMART" id="SM00845"/>
    </source>
</evidence>
<dbReference type="SUPFAM" id="SSF89095">
    <property type="entry name" value="GatB/YqeY motif"/>
    <property type="match status" value="1"/>
</dbReference>
<dbReference type="InterPro" id="IPR014746">
    <property type="entry name" value="Gln_synth/guanido_kin_cat_dom"/>
</dbReference>
<evidence type="ECO:0000256" key="6">
    <source>
        <dbReference type="ARBA" id="ARBA00022917"/>
    </source>
</evidence>
<comment type="similarity">
    <text evidence="1 10">Belongs to the GatB/GatE family. GatB subfamily.</text>
</comment>
<evidence type="ECO:0000256" key="10">
    <source>
        <dbReference type="HAMAP-Rule" id="MF_00121"/>
    </source>
</evidence>
<dbReference type="EC" id="6.3.5.-" evidence="10"/>
<keyword evidence="13" id="KW-1185">Reference proteome</keyword>
<dbReference type="STRING" id="926567.TheveDRAFT_0652"/>
<sequence>MRQVVIGLEVHVQISTSTKLFCSCPVDYIGAVPNKNVCPLCLGLPGALPVPNRAALEASYLTAMALGCSVNSRIRFHRKNYFYPDLPKGYQISQYDLPIGVSGSIVLRDGKSVRIQRLHLEEDAGKLVHSAEDGRLGGASHSLVDYNRSGVPLMEIVSMPDMSSPGEAREYVERLRRLVRYLGVSDGDMEDGSLRVDANVSLCGEDGSLGTKVEIKNLNSLKALERALAYEIARQGELLDRGGRVIQETRHWDDAEGVTLGTRGKEEAHDYRYFPDPDLPPFEMADRDLERIRKQLPELPWEKEVRFAREYEISGDDLSVLLERRDVADFFEAAVAKGTRPRSAVNWIRMELLPMVEALGASSIGDLRVLPEDLWVLDLKVLKGELSPGAVKSILKCMLEDRCGPEDAIRKLGIGARLSGERLAELVDGVLAENGEVVEEILAGKDKKGAKERFLQGQVMRLAKGQADPAEVAQLIRGKLGVD</sequence>
<dbReference type="Gene3D" id="1.10.150.380">
    <property type="entry name" value="GatB domain, N-terminal subdomain"/>
    <property type="match status" value="1"/>
</dbReference>
<accession>H0UQY2</accession>
<proteinExistence type="inferred from homology"/>
<dbReference type="NCBIfam" id="TIGR00133">
    <property type="entry name" value="gatB"/>
    <property type="match status" value="1"/>
</dbReference>
<dbReference type="GO" id="GO:0050566">
    <property type="term" value="F:asparaginyl-tRNA synthase (glutamine-hydrolyzing) activity"/>
    <property type="evidence" value="ECO:0007669"/>
    <property type="project" value="RHEA"/>
</dbReference>
<evidence type="ECO:0000256" key="9">
    <source>
        <dbReference type="ARBA" id="ARBA00047913"/>
    </source>
</evidence>
<dbReference type="Proteomes" id="UP000005730">
    <property type="component" value="Chromosome"/>
</dbReference>
<dbReference type="InterPro" id="IPR003789">
    <property type="entry name" value="Asn/Gln_tRNA_amidoTrase-B-like"/>
</dbReference>
<dbReference type="PROSITE" id="PS01234">
    <property type="entry name" value="GATB"/>
    <property type="match status" value="1"/>
</dbReference>
<evidence type="ECO:0000256" key="7">
    <source>
        <dbReference type="ARBA" id="ARBA00024799"/>
    </source>
</evidence>
<reference evidence="12 13" key="1">
    <citation type="submission" date="2011-10" db="EMBL/GenBank/DDBJ databases">
        <title>The Noncontiguous Finished genome of Thermanaerovibrio velox DSM 12556.</title>
        <authorList>
            <consortium name="US DOE Joint Genome Institute (JGI-PGF)"/>
            <person name="Lucas S."/>
            <person name="Copeland A."/>
            <person name="Lapidus A."/>
            <person name="Glavina del Rio T."/>
            <person name="Dalin E."/>
            <person name="Tice H."/>
            <person name="Bruce D."/>
            <person name="Goodwin L."/>
            <person name="Pitluck S."/>
            <person name="Peters L."/>
            <person name="Mikhailova N."/>
            <person name="Teshima H."/>
            <person name="Kyrpides N."/>
            <person name="Mavromatis K."/>
            <person name="Ivanova N."/>
            <person name="Markowitz V."/>
            <person name="Cheng J.-F."/>
            <person name="Hugenholtz P."/>
            <person name="Woyke T."/>
            <person name="Wu D."/>
            <person name="Spring S."/>
            <person name="Brambilla E.-M."/>
            <person name="Klenk H.-P."/>
            <person name="Eisen J.A."/>
        </authorList>
    </citation>
    <scope>NUCLEOTIDE SEQUENCE [LARGE SCALE GENOMIC DNA]</scope>
    <source>
        <strain evidence="12 13">DSM 12556</strain>
    </source>
</reference>
<evidence type="ECO:0000256" key="3">
    <source>
        <dbReference type="ARBA" id="ARBA00022598"/>
    </source>
</evidence>
<evidence type="ECO:0000256" key="8">
    <source>
        <dbReference type="ARBA" id="ARBA00047380"/>
    </source>
</evidence>
<comment type="catalytic activity">
    <reaction evidence="9 10">
        <text>L-glutamyl-tRNA(Gln) + L-glutamine + ATP + H2O = L-glutaminyl-tRNA(Gln) + L-glutamate + ADP + phosphate + H(+)</text>
        <dbReference type="Rhea" id="RHEA:17521"/>
        <dbReference type="Rhea" id="RHEA-COMP:9681"/>
        <dbReference type="Rhea" id="RHEA-COMP:9684"/>
        <dbReference type="ChEBI" id="CHEBI:15377"/>
        <dbReference type="ChEBI" id="CHEBI:15378"/>
        <dbReference type="ChEBI" id="CHEBI:29985"/>
        <dbReference type="ChEBI" id="CHEBI:30616"/>
        <dbReference type="ChEBI" id="CHEBI:43474"/>
        <dbReference type="ChEBI" id="CHEBI:58359"/>
        <dbReference type="ChEBI" id="CHEBI:78520"/>
        <dbReference type="ChEBI" id="CHEBI:78521"/>
        <dbReference type="ChEBI" id="CHEBI:456216"/>
    </reaction>
</comment>
<dbReference type="InterPro" id="IPR018027">
    <property type="entry name" value="Asn/Gln_amidotransferase"/>
</dbReference>
<organism evidence="12 13">
    <name type="scientific">Thermanaerovibrio velox DSM 12556</name>
    <dbReference type="NCBI Taxonomy" id="926567"/>
    <lineage>
        <taxon>Bacteria</taxon>
        <taxon>Thermotogati</taxon>
        <taxon>Synergistota</taxon>
        <taxon>Synergistia</taxon>
        <taxon>Synergistales</taxon>
        <taxon>Synergistaceae</taxon>
        <taxon>Thermanaerovibrio</taxon>
    </lineage>
</organism>
<keyword evidence="6 10" id="KW-0648">Protein biosynthesis</keyword>
<gene>
    <name evidence="10" type="primary">gatB</name>
    <name evidence="12" type="ORF">TheveDRAFT_0652</name>
</gene>
<keyword evidence="12" id="KW-0808">Transferase</keyword>
<dbReference type="HAMAP" id="MF_00121">
    <property type="entry name" value="GatB"/>
    <property type="match status" value="1"/>
</dbReference>
<dbReference type="InterPro" id="IPR004413">
    <property type="entry name" value="GatB"/>
</dbReference>
<evidence type="ECO:0000313" key="13">
    <source>
        <dbReference type="Proteomes" id="UP000005730"/>
    </source>
</evidence>
<evidence type="ECO:0000256" key="1">
    <source>
        <dbReference type="ARBA" id="ARBA00005306"/>
    </source>
</evidence>
<evidence type="ECO:0000313" key="12">
    <source>
        <dbReference type="EMBL" id="EHM09811.1"/>
    </source>
</evidence>
<dbReference type="SUPFAM" id="SSF55931">
    <property type="entry name" value="Glutamine synthetase/guanido kinase"/>
    <property type="match status" value="1"/>
</dbReference>
<dbReference type="GO" id="GO:0005524">
    <property type="term" value="F:ATP binding"/>
    <property type="evidence" value="ECO:0007669"/>
    <property type="project" value="UniProtKB-KW"/>
</dbReference>
<dbReference type="Gene3D" id="1.10.10.410">
    <property type="match status" value="1"/>
</dbReference>
<dbReference type="OrthoDB" id="9804078at2"/>
<dbReference type="PANTHER" id="PTHR11659">
    <property type="entry name" value="GLUTAMYL-TRNA GLN AMIDOTRANSFERASE SUBUNIT B MITOCHONDRIAL AND PROKARYOTIC PET112-RELATED"/>
    <property type="match status" value="1"/>
</dbReference>
<keyword evidence="5 10" id="KW-0067">ATP-binding</keyword>
<comment type="subunit">
    <text evidence="2 10">Heterotrimer of A, B and C subunits.</text>
</comment>
<dbReference type="InterPro" id="IPR042114">
    <property type="entry name" value="GatB_C_1"/>
</dbReference>
<dbReference type="RefSeq" id="WP_006583305.1">
    <property type="nucleotide sequence ID" value="NZ_CM001377.1"/>
</dbReference>
<dbReference type="GO" id="GO:0016740">
    <property type="term" value="F:transferase activity"/>
    <property type="evidence" value="ECO:0007669"/>
    <property type="project" value="UniProtKB-KW"/>
</dbReference>
<dbReference type="Pfam" id="PF02934">
    <property type="entry name" value="GatB_N"/>
    <property type="match status" value="1"/>
</dbReference>
<dbReference type="GO" id="GO:0050567">
    <property type="term" value="F:glutaminyl-tRNA synthase (glutamine-hydrolyzing) activity"/>
    <property type="evidence" value="ECO:0007669"/>
    <property type="project" value="UniProtKB-UniRule"/>
</dbReference>
<comment type="catalytic activity">
    <reaction evidence="8 10">
        <text>L-aspartyl-tRNA(Asn) + L-glutamine + ATP + H2O = L-asparaginyl-tRNA(Asn) + L-glutamate + ADP + phosphate + 2 H(+)</text>
        <dbReference type="Rhea" id="RHEA:14513"/>
        <dbReference type="Rhea" id="RHEA-COMP:9674"/>
        <dbReference type="Rhea" id="RHEA-COMP:9677"/>
        <dbReference type="ChEBI" id="CHEBI:15377"/>
        <dbReference type="ChEBI" id="CHEBI:15378"/>
        <dbReference type="ChEBI" id="CHEBI:29985"/>
        <dbReference type="ChEBI" id="CHEBI:30616"/>
        <dbReference type="ChEBI" id="CHEBI:43474"/>
        <dbReference type="ChEBI" id="CHEBI:58359"/>
        <dbReference type="ChEBI" id="CHEBI:78515"/>
        <dbReference type="ChEBI" id="CHEBI:78516"/>
        <dbReference type="ChEBI" id="CHEBI:456216"/>
    </reaction>
</comment>
<evidence type="ECO:0000256" key="5">
    <source>
        <dbReference type="ARBA" id="ARBA00022840"/>
    </source>
</evidence>
<name>H0UQY2_9BACT</name>
<evidence type="ECO:0000256" key="4">
    <source>
        <dbReference type="ARBA" id="ARBA00022741"/>
    </source>
</evidence>
<dbReference type="EMBL" id="CM001377">
    <property type="protein sequence ID" value="EHM09811.1"/>
    <property type="molecule type" value="Genomic_DNA"/>
</dbReference>
<evidence type="ECO:0000256" key="2">
    <source>
        <dbReference type="ARBA" id="ARBA00011123"/>
    </source>
</evidence>
<feature type="domain" description="Asn/Gln amidotransferase" evidence="11">
    <location>
        <begin position="329"/>
        <end position="480"/>
    </location>
</feature>
<dbReference type="NCBIfam" id="NF004014">
    <property type="entry name" value="PRK05477.1-4"/>
    <property type="match status" value="1"/>
</dbReference>
<protein>
    <recommendedName>
        <fullName evidence="10">Aspartyl/glutamyl-tRNA(Asn/Gln) amidotransferase subunit B</fullName>
        <shortName evidence="10">Asp/Glu-ADT subunit B</shortName>
        <ecNumber evidence="10">6.3.5.-</ecNumber>
    </recommendedName>
</protein>
<comment type="function">
    <text evidence="7 10">Allows the formation of correctly charged Asn-tRNA(Asn) or Gln-tRNA(Gln) through the transamidation of misacylated Asp-tRNA(Asn) or Glu-tRNA(Gln) in organisms which lack either or both of asparaginyl-tRNA or glutaminyl-tRNA synthetases. The reaction takes place in the presence of glutamine and ATP through an activated phospho-Asp-tRNA(Asn) or phospho-Glu-tRNA(Gln).</text>
</comment>
<dbReference type="Pfam" id="PF02637">
    <property type="entry name" value="GatB_Yqey"/>
    <property type="match status" value="1"/>
</dbReference>
<dbReference type="InterPro" id="IPR017959">
    <property type="entry name" value="Asn/Gln-tRNA_amidoTrfase_suB/E"/>
</dbReference>
<dbReference type="NCBIfam" id="NF004012">
    <property type="entry name" value="PRK05477.1-2"/>
    <property type="match status" value="1"/>
</dbReference>
<dbReference type="AlphaFoldDB" id="H0UQY2"/>
<dbReference type="InterPro" id="IPR017958">
    <property type="entry name" value="Gln-tRNA_amidoTrfase_suB_CS"/>
</dbReference>
<keyword evidence="4 10" id="KW-0547">Nucleotide-binding</keyword>
<dbReference type="InterPro" id="IPR023168">
    <property type="entry name" value="GatB_Yqey_C_2"/>
</dbReference>
<dbReference type="SMART" id="SM00845">
    <property type="entry name" value="GatB_Yqey"/>
    <property type="match status" value="1"/>
</dbReference>
<dbReference type="GO" id="GO:0006412">
    <property type="term" value="P:translation"/>
    <property type="evidence" value="ECO:0007669"/>
    <property type="project" value="UniProtKB-UniRule"/>
</dbReference>
<dbReference type="HOGENOM" id="CLU_019240_0_0_0"/>